<feature type="domain" description="GAF" evidence="2">
    <location>
        <begin position="144"/>
        <end position="331"/>
    </location>
</feature>
<proteinExistence type="predicted"/>
<evidence type="ECO:0000313" key="5">
    <source>
        <dbReference type="Proteomes" id="UP000184111"/>
    </source>
</evidence>
<evidence type="ECO:0000313" key="4">
    <source>
        <dbReference type="EMBL" id="SHN04327.1"/>
    </source>
</evidence>
<dbReference type="FunFam" id="3.30.565.10:FF:000028">
    <property type="entry name" value="PAS sensor protein"/>
    <property type="match status" value="1"/>
</dbReference>
<dbReference type="Pfam" id="PF01590">
    <property type="entry name" value="GAF"/>
    <property type="match status" value="1"/>
</dbReference>
<reference evidence="4 5" key="1">
    <citation type="submission" date="2016-11" db="EMBL/GenBank/DDBJ databases">
        <authorList>
            <person name="Jaros S."/>
            <person name="Januszkiewicz K."/>
            <person name="Wedrychowicz H."/>
        </authorList>
    </citation>
    <scope>NUCLEOTIDE SEQUENCE [LARGE SCALE GENOMIC DNA]</scope>
    <source>
        <strain evidence="4 5">CGMCC 4.2025</strain>
    </source>
</reference>
<gene>
    <name evidence="4" type="ORF">SAMN05216499_11920</name>
</gene>
<dbReference type="SMART" id="SM00331">
    <property type="entry name" value="PP2C_SIG"/>
    <property type="match status" value="1"/>
</dbReference>
<accession>A0A1M7NLH5</accession>
<dbReference type="Pfam" id="PF07228">
    <property type="entry name" value="SpoIIE"/>
    <property type="match status" value="1"/>
</dbReference>
<evidence type="ECO:0000259" key="2">
    <source>
        <dbReference type="SMART" id="SM00065"/>
    </source>
</evidence>
<dbReference type="Pfam" id="PF13581">
    <property type="entry name" value="HATPase_c_2"/>
    <property type="match status" value="1"/>
</dbReference>
<sequence>MPNRPSKPASGRESLNDAVIDAVFSQSPAGLQLFDPELRLVRVNTAARRIRDFPVDQYLGCGLGEVLRSFDVRDSAAVERAVAGVLESGRPVLDLRIRARTRSDSPIEAVGSLAVFRLRDDASGSVLGVAISVTDITRRVRAEEGLRLLNEAAVRVGTTLDMFRTAAEFCDLAGERLADTVAVDIFDSVIRGQAPTPAAMDGTAELRRAGFRSAHSDQGVPAVGEITLYRSDTPHRDVLATLAPRLFREVRPDAPWLASPSDRRYARIREAGVHSMIIAPLRARGVVLGLASFYRWRDPRAFDREDLALVEQLTGCAALCLDNARLYGRERSVARIVQRDLREPKTAEVAALDLAHSYLPAGAGGGWFDVIPLAGARVALVAGDAVLPADDALAFTSELRAASEALSDLGLTPDEILERLHGLSSRPRPAMSKELGGASDTWAAATCLYIVYDPVTRLCAAASAGHPAPALLHADGGHETLHVPVGPPLGHGMAHYEVTEQELPEGSVLVLHNAALPLDADRTGRLQRMLTSPHTTFQSACDAAVEQMAPEQPDRDVYLLAARTRALSAEQTNAWTLPHTPEAVSRARELASRQLADWGIGELADSAVLVVSELVTNAVRYATGPIHLRLLRDGTLTCEVTDDSSTAPQLRRALETDENGRGLFITARLTQRWGVRRAGRGKTIWAEMADT</sequence>
<dbReference type="InterPro" id="IPR003594">
    <property type="entry name" value="HATPase_dom"/>
</dbReference>
<dbReference type="PANTHER" id="PTHR43156:SF2">
    <property type="entry name" value="STAGE II SPORULATION PROTEIN E"/>
    <property type="match status" value="1"/>
</dbReference>
<dbReference type="InterPro" id="IPR001932">
    <property type="entry name" value="PPM-type_phosphatase-like_dom"/>
</dbReference>
<dbReference type="SUPFAM" id="SSF55781">
    <property type="entry name" value="GAF domain-like"/>
    <property type="match status" value="1"/>
</dbReference>
<dbReference type="InterPro" id="IPR003018">
    <property type="entry name" value="GAF"/>
</dbReference>
<dbReference type="Proteomes" id="UP000184111">
    <property type="component" value="Unassembled WGS sequence"/>
</dbReference>
<dbReference type="InterPro" id="IPR035965">
    <property type="entry name" value="PAS-like_dom_sf"/>
</dbReference>
<dbReference type="FunFam" id="3.30.450.40:FF:000035">
    <property type="entry name" value="PAS sensor protein"/>
    <property type="match status" value="1"/>
</dbReference>
<dbReference type="SUPFAM" id="SSF55874">
    <property type="entry name" value="ATPase domain of HSP90 chaperone/DNA topoisomerase II/histidine kinase"/>
    <property type="match status" value="1"/>
</dbReference>
<dbReference type="SUPFAM" id="SSF55785">
    <property type="entry name" value="PYP-like sensor domain (PAS domain)"/>
    <property type="match status" value="1"/>
</dbReference>
<dbReference type="OrthoDB" id="118142at2"/>
<dbReference type="Pfam" id="PF08448">
    <property type="entry name" value="PAS_4"/>
    <property type="match status" value="1"/>
</dbReference>
<dbReference type="PANTHER" id="PTHR43156">
    <property type="entry name" value="STAGE II SPORULATION PROTEIN E-RELATED"/>
    <property type="match status" value="1"/>
</dbReference>
<dbReference type="CDD" id="cd16936">
    <property type="entry name" value="HATPase_RsbW-like"/>
    <property type="match status" value="1"/>
</dbReference>
<keyword evidence="5" id="KW-1185">Reference proteome</keyword>
<dbReference type="AlphaFoldDB" id="A0A1M7NLH5"/>
<dbReference type="Gene3D" id="3.60.40.10">
    <property type="entry name" value="PPM-type phosphatase domain"/>
    <property type="match status" value="1"/>
</dbReference>
<dbReference type="InterPro" id="IPR052016">
    <property type="entry name" value="Bact_Sigma-Reg"/>
</dbReference>
<organism evidence="4 5">
    <name type="scientific">Actinacidiphila paucisporea</name>
    <dbReference type="NCBI Taxonomy" id="310782"/>
    <lineage>
        <taxon>Bacteria</taxon>
        <taxon>Bacillati</taxon>
        <taxon>Actinomycetota</taxon>
        <taxon>Actinomycetes</taxon>
        <taxon>Kitasatosporales</taxon>
        <taxon>Streptomycetaceae</taxon>
        <taxon>Actinacidiphila</taxon>
    </lineage>
</organism>
<dbReference type="Gene3D" id="3.30.565.10">
    <property type="entry name" value="Histidine kinase-like ATPase, C-terminal domain"/>
    <property type="match status" value="1"/>
</dbReference>
<dbReference type="SMART" id="SM00065">
    <property type="entry name" value="GAF"/>
    <property type="match status" value="1"/>
</dbReference>
<dbReference type="InterPro" id="IPR029016">
    <property type="entry name" value="GAF-like_dom_sf"/>
</dbReference>
<name>A0A1M7NLH5_9ACTN</name>
<dbReference type="RefSeq" id="WP_073501180.1">
    <property type="nucleotide sequence ID" value="NZ_FRBI01000019.1"/>
</dbReference>
<dbReference type="EMBL" id="FRBI01000019">
    <property type="protein sequence ID" value="SHN04327.1"/>
    <property type="molecule type" value="Genomic_DNA"/>
</dbReference>
<dbReference type="GO" id="GO:0016791">
    <property type="term" value="F:phosphatase activity"/>
    <property type="evidence" value="ECO:0007669"/>
    <property type="project" value="TreeGrafter"/>
</dbReference>
<keyword evidence="1" id="KW-0378">Hydrolase</keyword>
<feature type="domain" description="PPM-type phosphatase" evidence="3">
    <location>
        <begin position="349"/>
        <end position="564"/>
    </location>
</feature>
<dbReference type="InterPro" id="IPR036890">
    <property type="entry name" value="HATPase_C_sf"/>
</dbReference>
<evidence type="ECO:0000256" key="1">
    <source>
        <dbReference type="ARBA" id="ARBA00022801"/>
    </source>
</evidence>
<dbReference type="InterPro" id="IPR013656">
    <property type="entry name" value="PAS_4"/>
</dbReference>
<dbReference type="Gene3D" id="3.30.450.20">
    <property type="entry name" value="PAS domain"/>
    <property type="match status" value="1"/>
</dbReference>
<protein>
    <submittedName>
        <fullName evidence="4">Serine phosphatase RsbU, regulator of sigma subunit</fullName>
    </submittedName>
</protein>
<dbReference type="STRING" id="310782.SAMN05216499_11920"/>
<dbReference type="InterPro" id="IPR036457">
    <property type="entry name" value="PPM-type-like_dom_sf"/>
</dbReference>
<evidence type="ECO:0000259" key="3">
    <source>
        <dbReference type="SMART" id="SM00331"/>
    </source>
</evidence>
<dbReference type="Gene3D" id="3.30.450.40">
    <property type="match status" value="1"/>
</dbReference>